<evidence type="ECO:0000313" key="2">
    <source>
        <dbReference type="EMBL" id="OGD39903.1"/>
    </source>
</evidence>
<gene>
    <name evidence="2" type="ORF">A3I30_01505</name>
</gene>
<evidence type="ECO:0000313" key="3">
    <source>
        <dbReference type="Proteomes" id="UP000177197"/>
    </source>
</evidence>
<dbReference type="EMBL" id="MEYV01000016">
    <property type="protein sequence ID" value="OGD39903.1"/>
    <property type="molecule type" value="Genomic_DNA"/>
</dbReference>
<dbReference type="InterPro" id="IPR036390">
    <property type="entry name" value="WH_DNA-bd_sf"/>
</dbReference>
<accession>A0A1F5CAL5</accession>
<evidence type="ECO:0000259" key="1">
    <source>
        <dbReference type="Pfam" id="PF01978"/>
    </source>
</evidence>
<proteinExistence type="predicted"/>
<dbReference type="SUPFAM" id="SSF46785">
    <property type="entry name" value="Winged helix' DNA-binding domain"/>
    <property type="match status" value="1"/>
</dbReference>
<dbReference type="Proteomes" id="UP000177197">
    <property type="component" value="Unassembled WGS sequence"/>
</dbReference>
<organism evidence="2 3">
    <name type="scientific">Candidatus Azambacteria bacterium RIFCSPLOWO2_02_FULL_44_14</name>
    <dbReference type="NCBI Taxonomy" id="1797306"/>
    <lineage>
        <taxon>Bacteria</taxon>
        <taxon>Candidatus Azamiibacteriota</taxon>
    </lineage>
</organism>
<dbReference type="InterPro" id="IPR002831">
    <property type="entry name" value="Tscrpt_reg_TrmB_N"/>
</dbReference>
<feature type="domain" description="Transcription regulator TrmB N-terminal" evidence="1">
    <location>
        <begin position="7"/>
        <end position="75"/>
    </location>
</feature>
<protein>
    <recommendedName>
        <fullName evidence="1">Transcription regulator TrmB N-terminal domain-containing protein</fullName>
    </recommendedName>
</protein>
<dbReference type="AlphaFoldDB" id="A0A1F5CAL5"/>
<dbReference type="PANTHER" id="PTHR34293:SF1">
    <property type="entry name" value="HTH-TYPE TRANSCRIPTIONAL REGULATOR TRMBL2"/>
    <property type="match status" value="1"/>
</dbReference>
<comment type="caution">
    <text evidence="2">The sequence shown here is derived from an EMBL/GenBank/DDBJ whole genome shotgun (WGS) entry which is preliminary data.</text>
</comment>
<dbReference type="PANTHER" id="PTHR34293">
    <property type="entry name" value="HTH-TYPE TRANSCRIPTIONAL REGULATOR TRMBL2"/>
    <property type="match status" value="1"/>
</dbReference>
<dbReference type="InterPro" id="IPR036388">
    <property type="entry name" value="WH-like_DNA-bd_sf"/>
</dbReference>
<name>A0A1F5CAL5_9BACT</name>
<reference evidence="2 3" key="1">
    <citation type="journal article" date="2016" name="Nat. Commun.">
        <title>Thousands of microbial genomes shed light on interconnected biogeochemical processes in an aquifer system.</title>
        <authorList>
            <person name="Anantharaman K."/>
            <person name="Brown C.T."/>
            <person name="Hug L.A."/>
            <person name="Sharon I."/>
            <person name="Castelle C.J."/>
            <person name="Probst A.J."/>
            <person name="Thomas B.C."/>
            <person name="Singh A."/>
            <person name="Wilkins M.J."/>
            <person name="Karaoz U."/>
            <person name="Brodie E.L."/>
            <person name="Williams K.H."/>
            <person name="Hubbard S.S."/>
            <person name="Banfield J.F."/>
        </authorList>
    </citation>
    <scope>NUCLEOTIDE SEQUENCE [LARGE SCALE GENOMIC DNA]</scope>
</reference>
<dbReference type="Pfam" id="PF01978">
    <property type="entry name" value="TrmB"/>
    <property type="match status" value="1"/>
</dbReference>
<dbReference type="Gene3D" id="1.10.10.10">
    <property type="entry name" value="Winged helix-like DNA-binding domain superfamily/Winged helix DNA-binding domain"/>
    <property type="match status" value="1"/>
</dbReference>
<sequence>MLVEFELKKLGLSDKEIKVYLALLELGEAAVQKISQKSKVNRATTYVILEGLAKKSLVSEIEKEGKTLYGAQDPEFLFNLFKFQEREIKEKEAEFKKVLPELKAIFNLAPQKPRVRFFEGKEGLKAIQEDILKEKNAEINEFYSSDDIHRIFDKEELNKFAQKRAAQKIKAKAFYTRAAGPLESIKFTELNEIKYLSQKQYPLHVDIIIYGDKIGLISLKDPLMSVIVENKELASAMRSIFRVLWDTK</sequence>
<dbReference type="InterPro" id="IPR051797">
    <property type="entry name" value="TrmB-like"/>
</dbReference>